<sequence>MLREESTTTKLRIVSNGSSKTLSGVSQDDILHEGAKLYLDAFDVVTWLHQFQLLFCTDITKMFWQIKVRQQDWDYQRISWLDGNNHIITYENSPDASPPSASTSAQGQ</sequence>
<dbReference type="EMBL" id="CADCXW020000291">
    <property type="protein sequence ID" value="CAD1566358.1"/>
    <property type="molecule type" value="Genomic_DNA"/>
</dbReference>
<dbReference type="AlphaFoldDB" id="A0A6V7KPU3"/>
<name>A0A6V7KPU3_9HYME</name>
<protein>
    <submittedName>
        <fullName evidence="1">Uncharacterized protein</fullName>
    </submittedName>
</protein>
<evidence type="ECO:0000313" key="1">
    <source>
        <dbReference type="EMBL" id="CAD1566358.1"/>
    </source>
</evidence>
<proteinExistence type="predicted"/>
<reference evidence="1" key="1">
    <citation type="submission" date="2020-07" db="EMBL/GenBank/DDBJ databases">
        <authorList>
            <person name="Ferguson B K."/>
        </authorList>
    </citation>
    <scope>NUCLEOTIDE SEQUENCE</scope>
    <source>
        <strain evidence="1">L06</strain>
    </source>
</reference>
<accession>A0A6V7KPU3</accession>
<gene>
    <name evidence="1" type="ORF">BBRV_LOCUS86036</name>
</gene>
<organism evidence="1">
    <name type="scientific">Bracon brevicornis</name>
    <dbReference type="NCBI Taxonomy" id="1563983"/>
    <lineage>
        <taxon>Eukaryota</taxon>
        <taxon>Metazoa</taxon>
        <taxon>Ecdysozoa</taxon>
        <taxon>Arthropoda</taxon>
        <taxon>Hexapoda</taxon>
        <taxon>Insecta</taxon>
        <taxon>Pterygota</taxon>
        <taxon>Neoptera</taxon>
        <taxon>Endopterygota</taxon>
        <taxon>Hymenoptera</taxon>
        <taxon>Apocrita</taxon>
        <taxon>Ichneumonoidea</taxon>
        <taxon>Braconidae</taxon>
        <taxon>Braconinae</taxon>
        <taxon>Bracon</taxon>
    </lineage>
</organism>